<feature type="compositionally biased region" description="Basic residues" evidence="3">
    <location>
        <begin position="723"/>
        <end position="732"/>
    </location>
</feature>
<evidence type="ECO:0000256" key="2">
    <source>
        <dbReference type="SAM" id="Coils"/>
    </source>
</evidence>
<dbReference type="EMBL" id="KV407454">
    <property type="protein sequence ID" value="KZF26076.1"/>
    <property type="molecule type" value="Genomic_DNA"/>
</dbReference>
<proteinExistence type="predicted"/>
<keyword evidence="1" id="KW-0863">Zinc-finger</keyword>
<accession>A0A165JD40</accession>
<dbReference type="Gene3D" id="3.30.40.10">
    <property type="entry name" value="Zinc/RING finger domain, C3HC4 (zinc finger)"/>
    <property type="match status" value="1"/>
</dbReference>
<dbReference type="InParanoid" id="A0A165JD40"/>
<dbReference type="InterPro" id="IPR001841">
    <property type="entry name" value="Znf_RING"/>
</dbReference>
<gene>
    <name evidence="5" type="ORF">L228DRAFT_4475</name>
</gene>
<dbReference type="CDD" id="cd16448">
    <property type="entry name" value="RING-H2"/>
    <property type="match status" value="1"/>
</dbReference>
<feature type="compositionally biased region" description="Low complexity" evidence="3">
    <location>
        <begin position="757"/>
        <end position="769"/>
    </location>
</feature>
<feature type="coiled-coil region" evidence="2">
    <location>
        <begin position="634"/>
        <end position="664"/>
    </location>
</feature>
<organism evidence="5 6">
    <name type="scientific">Xylona heveae (strain CBS 132557 / TC161)</name>
    <dbReference type="NCBI Taxonomy" id="1328760"/>
    <lineage>
        <taxon>Eukaryota</taxon>
        <taxon>Fungi</taxon>
        <taxon>Dikarya</taxon>
        <taxon>Ascomycota</taxon>
        <taxon>Pezizomycotina</taxon>
        <taxon>Xylonomycetes</taxon>
        <taxon>Xylonales</taxon>
        <taxon>Xylonaceae</taxon>
        <taxon>Xylona</taxon>
    </lineage>
</organism>
<dbReference type="GO" id="GO:0008270">
    <property type="term" value="F:zinc ion binding"/>
    <property type="evidence" value="ECO:0007669"/>
    <property type="project" value="UniProtKB-KW"/>
</dbReference>
<dbReference type="RefSeq" id="XP_018191631.1">
    <property type="nucleotide sequence ID" value="XM_018336607.1"/>
</dbReference>
<evidence type="ECO:0000256" key="1">
    <source>
        <dbReference type="PROSITE-ProRule" id="PRU00175"/>
    </source>
</evidence>
<dbReference type="STRING" id="1328760.A0A165JD40"/>
<keyword evidence="2" id="KW-0175">Coiled coil</keyword>
<feature type="region of interest" description="Disordered" evidence="3">
    <location>
        <begin position="719"/>
        <end position="774"/>
    </location>
</feature>
<dbReference type="AlphaFoldDB" id="A0A165JD40"/>
<name>A0A165JD40_XYLHT</name>
<keyword evidence="6" id="KW-1185">Reference proteome</keyword>
<feature type="region of interest" description="Disordered" evidence="3">
    <location>
        <begin position="589"/>
        <end position="632"/>
    </location>
</feature>
<dbReference type="SUPFAM" id="SSF57850">
    <property type="entry name" value="RING/U-box"/>
    <property type="match status" value="1"/>
</dbReference>
<keyword evidence="1" id="KW-0862">Zinc</keyword>
<evidence type="ECO:0000313" key="5">
    <source>
        <dbReference type="EMBL" id="KZF26076.1"/>
    </source>
</evidence>
<evidence type="ECO:0000256" key="3">
    <source>
        <dbReference type="SAM" id="MobiDB-lite"/>
    </source>
</evidence>
<dbReference type="GeneID" id="28901744"/>
<reference evidence="5 6" key="1">
    <citation type="journal article" date="2016" name="Fungal Biol.">
        <title>The genome of Xylona heveae provides a window into fungal endophytism.</title>
        <authorList>
            <person name="Gazis R."/>
            <person name="Kuo A."/>
            <person name="Riley R."/>
            <person name="LaButti K."/>
            <person name="Lipzen A."/>
            <person name="Lin J."/>
            <person name="Amirebrahimi M."/>
            <person name="Hesse C.N."/>
            <person name="Spatafora J.W."/>
            <person name="Henrissat B."/>
            <person name="Hainaut M."/>
            <person name="Grigoriev I.V."/>
            <person name="Hibbett D.S."/>
        </authorList>
    </citation>
    <scope>NUCLEOTIDE SEQUENCE [LARGE SCALE GENOMIC DNA]</scope>
    <source>
        <strain evidence="5 6">TC161</strain>
    </source>
</reference>
<dbReference type="InterPro" id="IPR013083">
    <property type="entry name" value="Znf_RING/FYVE/PHD"/>
</dbReference>
<sequence>MDPVIDLWYLFPHQKYPDEYRFLFKDPVTADQAEYRNKFLVVLRILRFLRPEQPQLALVPDPDGRNLDLPEFQLTFDWFRSWLSLLHRGSLLPRLQERTQDILDLRGKLDAIAIFARRLCENERERLPKGYDILLVNEDNRIFVELFKELIVQLRKTLGWVQISEIPSEYDSWRPLLQLCEAEFYFEQKMQRTHVEDCVIWKRIKLSEFSRQDYALEVIQSINEAERSSFWIRQLRQHGFKRPWKQLFLVRDDGEGEIRPLITDLLVQWCERETVNRALDVRFKREIHLSGVDCAGACLEPLLPGELIMELHCGHFGHTECLFGYWDSDEKVSFPCPFCRHDPGPILKKMILDVPGSNINREYHRTERQLDHDAYEDFINILNVDMRYVNTQYIFPPELRQRALRHQARLDTEEEETRERRASAAAAGALWATDPSTTEGRRFRLYPMEQDNDPPEAEEGFWFDDAYTWLEGNFDEWIRSTDHESWSSGSGPTQDARPHGMPAHLWRVWREYRQTVERDDDIFIFLFFFLSKRFDGELDDVTIEDVPGNLRDWWRQWDNPLQTIYDLFERDVYIPDTRDEFEQRYGPRWVAPQYTESPSDDESSAVSTERSSAYDPNDPDVEMSSDSGDQLLPIDLSDEEMQDVEAQEEEEREEQEQLSQQQWRPFFNAFFKSGYQPVNPLFLQELRALTTSEDDGSSADFANEVAEFADDAKPLVTSAVSAQRRRNARRSRRSGDEHVHFASPIVDNDGLPGRNLSPSSVSDSGSSSSKRGFTKSRGNFWDRTGYLQYGWTIEGILPTRVR</sequence>
<dbReference type="Proteomes" id="UP000076632">
    <property type="component" value="Unassembled WGS sequence"/>
</dbReference>
<dbReference type="OrthoDB" id="1681166at2759"/>
<protein>
    <recommendedName>
        <fullName evidence="4">RING-type domain-containing protein</fullName>
    </recommendedName>
</protein>
<dbReference type="PROSITE" id="PS50089">
    <property type="entry name" value="ZF_RING_2"/>
    <property type="match status" value="1"/>
</dbReference>
<evidence type="ECO:0000259" key="4">
    <source>
        <dbReference type="PROSITE" id="PS50089"/>
    </source>
</evidence>
<keyword evidence="1" id="KW-0479">Metal-binding</keyword>
<evidence type="ECO:0000313" key="6">
    <source>
        <dbReference type="Proteomes" id="UP000076632"/>
    </source>
</evidence>
<feature type="domain" description="RING-type" evidence="4">
    <location>
        <begin position="298"/>
        <end position="340"/>
    </location>
</feature>